<evidence type="ECO:0000313" key="1">
    <source>
        <dbReference type="EMBL" id="KIM84432.1"/>
    </source>
</evidence>
<evidence type="ECO:0000313" key="2">
    <source>
        <dbReference type="Proteomes" id="UP000054166"/>
    </source>
</evidence>
<reference evidence="1 2" key="1">
    <citation type="submission" date="2014-04" db="EMBL/GenBank/DDBJ databases">
        <authorList>
            <consortium name="DOE Joint Genome Institute"/>
            <person name="Kuo A."/>
            <person name="Tarkka M."/>
            <person name="Buscot F."/>
            <person name="Kohler A."/>
            <person name="Nagy L.G."/>
            <person name="Floudas D."/>
            <person name="Copeland A."/>
            <person name="Barry K.W."/>
            <person name="Cichocki N."/>
            <person name="Veneault-Fourrey C."/>
            <person name="LaButti K."/>
            <person name="Lindquist E.A."/>
            <person name="Lipzen A."/>
            <person name="Lundell T."/>
            <person name="Morin E."/>
            <person name="Murat C."/>
            <person name="Sun H."/>
            <person name="Tunlid A."/>
            <person name="Henrissat B."/>
            <person name="Grigoriev I.V."/>
            <person name="Hibbett D.S."/>
            <person name="Martin F."/>
            <person name="Nordberg H.P."/>
            <person name="Cantor M.N."/>
            <person name="Hua S.X."/>
        </authorList>
    </citation>
    <scope>NUCLEOTIDE SEQUENCE [LARGE SCALE GENOMIC DNA]</scope>
    <source>
        <strain evidence="1 2">F 1598</strain>
    </source>
</reference>
<name>A0A0C3C475_PILCF</name>
<dbReference type="Proteomes" id="UP000054166">
    <property type="component" value="Unassembled WGS sequence"/>
</dbReference>
<sequence length="431" mass="49244">MGDMDQTCRHLHTLAFDKQVWLALMGDLEARLFLDRPPEQHLRDLTTTELINLAKRMVHGPRTWSHLSPSRFVSHQHVLHPMILIEPGCLYWRNEPKLLPGGKYVLFKNHNCRQELAVVCNFAAEMIINGQAAVIIICQHIYVDHPNRENFVEIVHFDFLTETPLLLLCAFVPKTNYDNPYFHPRVHSDIAMVGIHMTTQMLLINWKTESCIILSFSSTQHNVALVCGYIITSEPVPPSDISRISVIDIQSLAEYWMPIDSMEHWKSVAIQDILPLTSDIIHGRCYHGPGFRLSAHESPLHEGLYVIWLFIPSRNMALPDPTFCSTICRYNLSCNPQGPGVPNQLHLKSSMRTDTCYNVDRDISYAGHTEIFDYVRNRTQRVLSLPELHMIMNDNDGLVDLPDAGDHIHISAYSGALTYATHDSVVINYYL</sequence>
<dbReference type="AlphaFoldDB" id="A0A0C3C475"/>
<accession>A0A0C3C475</accession>
<dbReference type="InParanoid" id="A0A0C3C475"/>
<dbReference type="OrthoDB" id="3034290at2759"/>
<gene>
    <name evidence="1" type="ORF">PILCRDRAFT_6101</name>
</gene>
<proteinExistence type="predicted"/>
<protein>
    <submittedName>
        <fullName evidence="1">Uncharacterized protein</fullName>
    </submittedName>
</protein>
<dbReference type="HOGENOM" id="CLU_636327_0_0_1"/>
<keyword evidence="2" id="KW-1185">Reference proteome</keyword>
<dbReference type="EMBL" id="KN832987">
    <property type="protein sequence ID" value="KIM84432.1"/>
    <property type="molecule type" value="Genomic_DNA"/>
</dbReference>
<reference evidence="2" key="2">
    <citation type="submission" date="2015-01" db="EMBL/GenBank/DDBJ databases">
        <title>Evolutionary Origins and Diversification of the Mycorrhizal Mutualists.</title>
        <authorList>
            <consortium name="DOE Joint Genome Institute"/>
            <consortium name="Mycorrhizal Genomics Consortium"/>
            <person name="Kohler A."/>
            <person name="Kuo A."/>
            <person name="Nagy L.G."/>
            <person name="Floudas D."/>
            <person name="Copeland A."/>
            <person name="Barry K.W."/>
            <person name="Cichocki N."/>
            <person name="Veneault-Fourrey C."/>
            <person name="LaButti K."/>
            <person name="Lindquist E.A."/>
            <person name="Lipzen A."/>
            <person name="Lundell T."/>
            <person name="Morin E."/>
            <person name="Murat C."/>
            <person name="Riley R."/>
            <person name="Ohm R."/>
            <person name="Sun H."/>
            <person name="Tunlid A."/>
            <person name="Henrissat B."/>
            <person name="Grigoriev I.V."/>
            <person name="Hibbett D.S."/>
            <person name="Martin F."/>
        </authorList>
    </citation>
    <scope>NUCLEOTIDE SEQUENCE [LARGE SCALE GENOMIC DNA]</scope>
    <source>
        <strain evidence="2">F 1598</strain>
    </source>
</reference>
<organism evidence="1 2">
    <name type="scientific">Piloderma croceum (strain F 1598)</name>
    <dbReference type="NCBI Taxonomy" id="765440"/>
    <lineage>
        <taxon>Eukaryota</taxon>
        <taxon>Fungi</taxon>
        <taxon>Dikarya</taxon>
        <taxon>Basidiomycota</taxon>
        <taxon>Agaricomycotina</taxon>
        <taxon>Agaricomycetes</taxon>
        <taxon>Agaricomycetidae</taxon>
        <taxon>Atheliales</taxon>
        <taxon>Atheliaceae</taxon>
        <taxon>Piloderma</taxon>
    </lineage>
</organism>